<keyword evidence="2" id="KW-1185">Reference proteome</keyword>
<protein>
    <submittedName>
        <fullName evidence="1">Uncharacterized protein</fullName>
    </submittedName>
</protein>
<dbReference type="EMBL" id="ON637170">
    <property type="protein sequence ID" value="UTN90378.1"/>
    <property type="molecule type" value="Genomic_DNA"/>
</dbReference>
<proteinExistence type="predicted"/>
<name>A0A9E7NFJ4_9CAUD</name>
<organism evidence="1 2">
    <name type="scientific">Klebsiella phage vB_KpnS_Uniso31</name>
    <dbReference type="NCBI Taxonomy" id="2951200"/>
    <lineage>
        <taxon>Viruses</taxon>
        <taxon>Duplodnaviria</taxon>
        <taxon>Heunggongvirae</taxon>
        <taxon>Uroviricota</taxon>
        <taxon>Caudoviricetes</taxon>
        <taxon>Demerecviridae</taxon>
        <taxon>Sugarlandvirus</taxon>
        <taxon>Sugarlandvirus Uniso31</taxon>
    </lineage>
</organism>
<evidence type="ECO:0000313" key="1">
    <source>
        <dbReference type="EMBL" id="UTN90378.1"/>
    </source>
</evidence>
<reference evidence="1" key="1">
    <citation type="journal article" date="2022" name="Pharmaceutics">
        <title>Isolation and Molecular Characterization of a Novel Lytic Bacteriophage That Inactivates MDR Klebsiella pneumoniae Strains.</title>
        <authorList>
            <person name="Balcao V.M."/>
            <person name="Moreli F.C."/>
            <person name="Silva E.C."/>
            <person name="Belline B.G."/>
            <person name="Martins L.F."/>
            <person name="Rossi F.P.N."/>
            <person name="Pereira C."/>
            <person name="Vila M.M.D.C."/>
            <person name="da Silva A.M."/>
        </authorList>
    </citation>
    <scope>NUCLEOTIDE SEQUENCE</scope>
</reference>
<evidence type="ECO:0000313" key="2">
    <source>
        <dbReference type="Proteomes" id="UP001058039"/>
    </source>
</evidence>
<accession>A0A9E7NFJ4</accession>
<sequence>MIFECANSILFLCSGVMCISDNRFVMCKSDNCWKRRNA</sequence>
<dbReference type="Proteomes" id="UP001058039">
    <property type="component" value="Segment"/>
</dbReference>